<reference evidence="2" key="1">
    <citation type="submission" date="2024-03" db="EMBL/GenBank/DDBJ databases">
        <title>Deinococcus weizhi sp. nov., isolated from human skin.</title>
        <authorList>
            <person name="Wei Z."/>
            <person name="Tian F."/>
            <person name="Yang C."/>
            <person name="Xin L.T."/>
            <person name="Wen Z.J."/>
            <person name="Lan K.C."/>
            <person name="Yu L."/>
            <person name="Zhe W."/>
            <person name="Dan F.D."/>
            <person name="Jun W."/>
            <person name="Rui Z."/>
            <person name="Yong X.J."/>
            <person name="Ting Y."/>
            <person name="Wei X."/>
            <person name="Xu Z.G."/>
            <person name="Xin Z."/>
            <person name="Dong F.G."/>
            <person name="Ni X.M."/>
            <person name="Zheng M.G."/>
            <person name="Chun Y."/>
            <person name="Qian W.X."/>
        </authorList>
    </citation>
    <scope>NUCLEOTIDE SEQUENCE</scope>
    <source>
        <strain evidence="2">VB142</strain>
    </source>
</reference>
<proteinExistence type="predicted"/>
<dbReference type="Pfam" id="PF09348">
    <property type="entry name" value="DUF1990"/>
    <property type="match status" value="1"/>
</dbReference>
<dbReference type="PIRSF" id="PIRSF010260">
    <property type="entry name" value="UCP010260"/>
    <property type="match status" value="1"/>
</dbReference>
<dbReference type="InterPro" id="IPR014457">
    <property type="entry name" value="UCP010260"/>
</dbReference>
<evidence type="ECO:0000259" key="1">
    <source>
        <dbReference type="Pfam" id="PF09348"/>
    </source>
</evidence>
<protein>
    <submittedName>
        <fullName evidence="2">DUF1990 family protein</fullName>
    </submittedName>
</protein>
<dbReference type="PANTHER" id="PTHR34202">
    <property type="entry name" value="UPF0548 PROTEIN"/>
    <property type="match status" value="1"/>
</dbReference>
<sequence length="202" mass="22558">MFLLRPPSPAQIRAFLNISRSQQPNYPETGWTLDGRLPTWSRQGQHRVRVGQGAACWERARAALEGGTMFQGWVQPLQRPAGYRSGDTVALLVRHFGPLGRGQWGLYSLIANRVLYRIDEPGRFGFGYGTLAGHLVRGEERFLLEQDEAGVVWFELTTFSRAAVPLARLAQPFVQLAQRRGAAHYARMLAQAAGCFKTPPPI</sequence>
<evidence type="ECO:0000313" key="2">
    <source>
        <dbReference type="EMBL" id="WYF44159.1"/>
    </source>
</evidence>
<name>A0AAU6Q1N7_9DEIO</name>
<dbReference type="RefSeq" id="WP_339095386.1">
    <property type="nucleotide sequence ID" value="NZ_CP149782.1"/>
</dbReference>
<gene>
    <name evidence="2" type="ORF">WDJ50_12200</name>
</gene>
<dbReference type="EMBL" id="CP149782">
    <property type="protein sequence ID" value="WYF44159.1"/>
    <property type="molecule type" value="Genomic_DNA"/>
</dbReference>
<dbReference type="PANTHER" id="PTHR34202:SF1">
    <property type="entry name" value="UPF0548 PROTEIN"/>
    <property type="match status" value="1"/>
</dbReference>
<accession>A0AAU6Q1N7</accession>
<dbReference type="InterPro" id="IPR018960">
    <property type="entry name" value="DUF1990"/>
</dbReference>
<organism evidence="2">
    <name type="scientific">Deinococcus sp. VB142</name>
    <dbReference type="NCBI Taxonomy" id="3112952"/>
    <lineage>
        <taxon>Bacteria</taxon>
        <taxon>Thermotogati</taxon>
        <taxon>Deinococcota</taxon>
        <taxon>Deinococci</taxon>
        <taxon>Deinococcales</taxon>
        <taxon>Deinococcaceae</taxon>
        <taxon>Deinococcus</taxon>
    </lineage>
</organism>
<feature type="domain" description="DUF1990" evidence="1">
    <location>
        <begin position="25"/>
        <end position="187"/>
    </location>
</feature>
<dbReference type="AlphaFoldDB" id="A0AAU6Q1N7"/>